<evidence type="ECO:0000256" key="1">
    <source>
        <dbReference type="SAM" id="MobiDB-lite"/>
    </source>
</evidence>
<reference evidence="3" key="1">
    <citation type="journal article" date="2019" name="Int. J. Syst. Evol. Microbiol.">
        <title>The Global Catalogue of Microorganisms (GCM) 10K type strain sequencing project: providing services to taxonomists for standard genome sequencing and annotation.</title>
        <authorList>
            <consortium name="The Broad Institute Genomics Platform"/>
            <consortium name="The Broad Institute Genome Sequencing Center for Infectious Disease"/>
            <person name="Wu L."/>
            <person name="Ma J."/>
        </authorList>
    </citation>
    <scope>NUCLEOTIDE SEQUENCE [LARGE SCALE GENOMIC DNA]</scope>
    <source>
        <strain evidence="3">JCM 9651</strain>
    </source>
</reference>
<evidence type="ECO:0000313" key="3">
    <source>
        <dbReference type="Proteomes" id="UP001499990"/>
    </source>
</evidence>
<accession>A0ABP6SJH1</accession>
<feature type="compositionally biased region" description="Basic and acidic residues" evidence="1">
    <location>
        <begin position="92"/>
        <end position="109"/>
    </location>
</feature>
<gene>
    <name evidence="2" type="ORF">GCM10020367_56360</name>
</gene>
<organism evidence="2 3">
    <name type="scientific">Streptomyces sannanensis</name>
    <dbReference type="NCBI Taxonomy" id="285536"/>
    <lineage>
        <taxon>Bacteria</taxon>
        <taxon>Bacillati</taxon>
        <taxon>Actinomycetota</taxon>
        <taxon>Actinomycetes</taxon>
        <taxon>Kitasatosporales</taxon>
        <taxon>Streptomycetaceae</taxon>
        <taxon>Streptomyces</taxon>
    </lineage>
</organism>
<feature type="region of interest" description="Disordered" evidence="1">
    <location>
        <begin position="1"/>
        <end position="22"/>
    </location>
</feature>
<dbReference type="EMBL" id="BAAAYL010000001">
    <property type="protein sequence ID" value="GAA3378110.1"/>
    <property type="molecule type" value="Genomic_DNA"/>
</dbReference>
<keyword evidence="3" id="KW-1185">Reference proteome</keyword>
<name>A0ABP6SJH1_9ACTN</name>
<dbReference type="Proteomes" id="UP001499990">
    <property type="component" value="Unassembled WGS sequence"/>
</dbReference>
<comment type="caution">
    <text evidence="2">The sequence shown here is derived from an EMBL/GenBank/DDBJ whole genome shotgun (WGS) entry which is preliminary data.</text>
</comment>
<feature type="region of interest" description="Disordered" evidence="1">
    <location>
        <begin position="76"/>
        <end position="115"/>
    </location>
</feature>
<protein>
    <submittedName>
        <fullName evidence="2">Uncharacterized protein</fullName>
    </submittedName>
</protein>
<sequence length="115" mass="12230">MADRLVTGGVDTVSPGLMRGNALKHDSSVPAVGVRVCGGCPAGGQAVHGRQTGQYGQYRRRPAGRWLLSAVPSARREACRGTGRRAPSVLERGLEGHDDQPQEKVDRTGRQNQTA</sequence>
<proteinExistence type="predicted"/>
<evidence type="ECO:0000313" key="2">
    <source>
        <dbReference type="EMBL" id="GAA3378110.1"/>
    </source>
</evidence>